<keyword evidence="4 7" id="KW-0805">Transcription regulation</keyword>
<dbReference type="InterPro" id="IPR035644">
    <property type="entry name" value="MraZ_C"/>
</dbReference>
<comment type="subunit">
    <text evidence="7">Forms oligomers.</text>
</comment>
<dbReference type="PANTHER" id="PTHR34701:SF1">
    <property type="entry name" value="TRANSCRIPTIONAL REGULATOR MRAZ"/>
    <property type="match status" value="1"/>
</dbReference>
<evidence type="ECO:0000256" key="6">
    <source>
        <dbReference type="ARBA" id="ARBA00023163"/>
    </source>
</evidence>
<keyword evidence="5 7" id="KW-0238">DNA-binding</keyword>
<comment type="subcellular location">
    <subcellularLocation>
        <location evidence="7">Cytoplasm</location>
        <location evidence="7">Nucleoid</location>
    </subcellularLocation>
</comment>
<sequence>MYLGEYSISVTSGNRVAIPKRLREQLNKSGSTNGGLVVTRGYEGCIVLVAESEFHELLNGVSDIPFISANKRETARFLLSGAHEVELDAQGRFIIPESLHQYAKITDGKVVFLGVGNWIEIWDEAVWQEYRARLDDNSSEIAERLLQTQSTKQA</sequence>
<dbReference type="InterPro" id="IPR007159">
    <property type="entry name" value="SpoVT-AbrB_dom"/>
</dbReference>
<dbReference type="HAMAP" id="MF_01008">
    <property type="entry name" value="MraZ"/>
    <property type="match status" value="1"/>
</dbReference>
<reference evidence="9" key="2">
    <citation type="journal article" date="2021" name="Microbiome">
        <title>Successional dynamics and alternative stable states in a saline activated sludge microbial community over 9 years.</title>
        <authorList>
            <person name="Wang Y."/>
            <person name="Ye J."/>
            <person name="Ju F."/>
            <person name="Liu L."/>
            <person name="Boyd J.A."/>
            <person name="Deng Y."/>
            <person name="Parks D.H."/>
            <person name="Jiang X."/>
            <person name="Yin X."/>
            <person name="Woodcroft B.J."/>
            <person name="Tyson G.W."/>
            <person name="Hugenholtz P."/>
            <person name="Polz M.F."/>
            <person name="Zhang T."/>
        </authorList>
    </citation>
    <scope>NUCLEOTIDE SEQUENCE</scope>
    <source>
        <strain evidence="9">HKST-UBA03</strain>
    </source>
</reference>
<evidence type="ECO:0000256" key="5">
    <source>
        <dbReference type="ARBA" id="ARBA00023125"/>
    </source>
</evidence>
<dbReference type="SUPFAM" id="SSF89447">
    <property type="entry name" value="AbrB/MazE/MraZ-like"/>
    <property type="match status" value="1"/>
</dbReference>
<evidence type="ECO:0000256" key="2">
    <source>
        <dbReference type="ARBA" id="ARBA00022490"/>
    </source>
</evidence>
<dbReference type="PANTHER" id="PTHR34701">
    <property type="entry name" value="TRANSCRIPTIONAL REGULATOR MRAZ"/>
    <property type="match status" value="1"/>
</dbReference>
<keyword evidence="6 7" id="KW-0804">Transcription</keyword>
<dbReference type="CDD" id="cd16321">
    <property type="entry name" value="MraZ_C"/>
    <property type="match status" value="1"/>
</dbReference>
<accession>A0A955RS26</accession>
<comment type="similarity">
    <text evidence="7">Belongs to the MraZ family.</text>
</comment>
<dbReference type="Pfam" id="PF02381">
    <property type="entry name" value="MraZ"/>
    <property type="match status" value="2"/>
</dbReference>
<feature type="domain" description="SpoVT-AbrB" evidence="8">
    <location>
        <begin position="5"/>
        <end position="53"/>
    </location>
</feature>
<dbReference type="Gene3D" id="3.40.1550.20">
    <property type="entry name" value="Transcriptional regulator MraZ domain"/>
    <property type="match status" value="1"/>
</dbReference>
<dbReference type="EMBL" id="JAGQKZ010000023">
    <property type="protein sequence ID" value="MCA9392158.1"/>
    <property type="molecule type" value="Genomic_DNA"/>
</dbReference>
<dbReference type="Proteomes" id="UP000751518">
    <property type="component" value="Unassembled WGS sequence"/>
</dbReference>
<dbReference type="InterPro" id="IPR020603">
    <property type="entry name" value="MraZ_dom"/>
</dbReference>
<name>A0A955RS26_UNCKA</name>
<organism evidence="9 10">
    <name type="scientific">candidate division WWE3 bacterium</name>
    <dbReference type="NCBI Taxonomy" id="2053526"/>
    <lineage>
        <taxon>Bacteria</taxon>
        <taxon>Katanobacteria</taxon>
    </lineage>
</organism>
<dbReference type="InterPro" id="IPR037914">
    <property type="entry name" value="SpoVT-AbrB_sf"/>
</dbReference>
<evidence type="ECO:0000256" key="4">
    <source>
        <dbReference type="ARBA" id="ARBA00023015"/>
    </source>
</evidence>
<protein>
    <recommendedName>
        <fullName evidence="1 7">Transcriptional regulator MraZ</fullName>
    </recommendedName>
</protein>
<evidence type="ECO:0000256" key="7">
    <source>
        <dbReference type="HAMAP-Rule" id="MF_01008"/>
    </source>
</evidence>
<dbReference type="InterPro" id="IPR003444">
    <property type="entry name" value="MraZ"/>
</dbReference>
<dbReference type="GO" id="GO:2000143">
    <property type="term" value="P:negative regulation of DNA-templated transcription initiation"/>
    <property type="evidence" value="ECO:0007669"/>
    <property type="project" value="TreeGrafter"/>
</dbReference>
<comment type="caution">
    <text evidence="9">The sequence shown here is derived from an EMBL/GenBank/DDBJ whole genome shotgun (WGS) entry which is preliminary data.</text>
</comment>
<dbReference type="GO" id="GO:0005737">
    <property type="term" value="C:cytoplasm"/>
    <property type="evidence" value="ECO:0007669"/>
    <property type="project" value="UniProtKB-UniRule"/>
</dbReference>
<dbReference type="InterPro" id="IPR035642">
    <property type="entry name" value="MraZ_N"/>
</dbReference>
<dbReference type="InterPro" id="IPR038619">
    <property type="entry name" value="MraZ_sf"/>
</dbReference>
<keyword evidence="3" id="KW-0677">Repeat</keyword>
<gene>
    <name evidence="7 9" type="primary">mraZ</name>
    <name evidence="9" type="ORF">KC614_03055</name>
</gene>
<reference evidence="9" key="1">
    <citation type="submission" date="2020-04" db="EMBL/GenBank/DDBJ databases">
        <authorList>
            <person name="Zhang T."/>
        </authorList>
    </citation>
    <scope>NUCLEOTIDE SEQUENCE</scope>
    <source>
        <strain evidence="9">HKST-UBA03</strain>
    </source>
</reference>
<dbReference type="AlphaFoldDB" id="A0A955RS26"/>
<evidence type="ECO:0000259" key="8">
    <source>
        <dbReference type="PROSITE" id="PS51740"/>
    </source>
</evidence>
<dbReference type="GO" id="GO:0000976">
    <property type="term" value="F:transcription cis-regulatory region binding"/>
    <property type="evidence" value="ECO:0007669"/>
    <property type="project" value="TreeGrafter"/>
</dbReference>
<evidence type="ECO:0000256" key="3">
    <source>
        <dbReference type="ARBA" id="ARBA00022737"/>
    </source>
</evidence>
<dbReference type="NCBIfam" id="TIGR00242">
    <property type="entry name" value="division/cell wall cluster transcriptional repressor MraZ"/>
    <property type="match status" value="1"/>
</dbReference>
<dbReference type="PROSITE" id="PS51740">
    <property type="entry name" value="SPOVT_ABRB"/>
    <property type="match status" value="2"/>
</dbReference>
<dbReference type="CDD" id="cd16320">
    <property type="entry name" value="MraZ_N"/>
    <property type="match status" value="1"/>
</dbReference>
<feature type="domain" description="SpoVT-AbrB" evidence="8">
    <location>
        <begin position="82"/>
        <end position="126"/>
    </location>
</feature>
<dbReference type="GO" id="GO:0009295">
    <property type="term" value="C:nucleoid"/>
    <property type="evidence" value="ECO:0007669"/>
    <property type="project" value="UniProtKB-SubCell"/>
</dbReference>
<proteinExistence type="inferred from homology"/>
<keyword evidence="2 7" id="KW-0963">Cytoplasm</keyword>
<evidence type="ECO:0000313" key="10">
    <source>
        <dbReference type="Proteomes" id="UP000751518"/>
    </source>
</evidence>
<evidence type="ECO:0000313" key="9">
    <source>
        <dbReference type="EMBL" id="MCA9392158.1"/>
    </source>
</evidence>
<dbReference type="GO" id="GO:0003700">
    <property type="term" value="F:DNA-binding transcription factor activity"/>
    <property type="evidence" value="ECO:0007669"/>
    <property type="project" value="UniProtKB-UniRule"/>
</dbReference>
<evidence type="ECO:0000256" key="1">
    <source>
        <dbReference type="ARBA" id="ARBA00013860"/>
    </source>
</evidence>